<keyword evidence="9" id="KW-1185">Reference proteome</keyword>
<evidence type="ECO:0000256" key="2">
    <source>
        <dbReference type="ARBA" id="ARBA00023015"/>
    </source>
</evidence>
<keyword evidence="3" id="KW-0238">DNA-binding</keyword>
<organism evidence="8 9">
    <name type="scientific">Streptomyces atriruber</name>
    <dbReference type="NCBI Taxonomy" id="545121"/>
    <lineage>
        <taxon>Bacteria</taxon>
        <taxon>Bacillati</taxon>
        <taxon>Actinomycetota</taxon>
        <taxon>Actinomycetes</taxon>
        <taxon>Kitasatosporales</taxon>
        <taxon>Streptomycetaceae</taxon>
        <taxon>Streptomyces</taxon>
    </lineage>
</organism>
<dbReference type="CDD" id="cd06170">
    <property type="entry name" value="LuxR_C_like"/>
    <property type="match status" value="1"/>
</dbReference>
<feature type="domain" description="HTH luxR-type" evidence="6">
    <location>
        <begin position="155"/>
        <end position="220"/>
    </location>
</feature>
<dbReference type="SMART" id="SM00421">
    <property type="entry name" value="HTH_LUXR"/>
    <property type="match status" value="1"/>
</dbReference>
<dbReference type="PANTHER" id="PTHR43214:SF24">
    <property type="entry name" value="TRANSCRIPTIONAL REGULATORY PROTEIN NARL-RELATED"/>
    <property type="match status" value="1"/>
</dbReference>
<protein>
    <submittedName>
        <fullName evidence="8">Response regulator transcription factor</fullName>
    </submittedName>
</protein>
<proteinExistence type="predicted"/>
<dbReference type="CDD" id="cd17535">
    <property type="entry name" value="REC_NarL-like"/>
    <property type="match status" value="1"/>
</dbReference>
<evidence type="ECO:0000313" key="8">
    <source>
        <dbReference type="EMBL" id="MEU6820464.1"/>
    </source>
</evidence>
<dbReference type="InterPro" id="IPR001789">
    <property type="entry name" value="Sig_transdc_resp-reg_receiver"/>
</dbReference>
<reference evidence="8 9" key="1">
    <citation type="submission" date="2024-06" db="EMBL/GenBank/DDBJ databases">
        <title>The Natural Products Discovery Center: Release of the First 8490 Sequenced Strains for Exploring Actinobacteria Biosynthetic Diversity.</title>
        <authorList>
            <person name="Kalkreuter E."/>
            <person name="Kautsar S.A."/>
            <person name="Yang D."/>
            <person name="Bader C.D."/>
            <person name="Teijaro C.N."/>
            <person name="Fluegel L."/>
            <person name="Davis C.M."/>
            <person name="Simpson J.R."/>
            <person name="Lauterbach L."/>
            <person name="Steele A.D."/>
            <person name="Gui C."/>
            <person name="Meng S."/>
            <person name="Li G."/>
            <person name="Viehrig K."/>
            <person name="Ye F."/>
            <person name="Su P."/>
            <person name="Kiefer A.F."/>
            <person name="Nichols A."/>
            <person name="Cepeda A.J."/>
            <person name="Yan W."/>
            <person name="Fan B."/>
            <person name="Jiang Y."/>
            <person name="Adhikari A."/>
            <person name="Zheng C.-J."/>
            <person name="Schuster L."/>
            <person name="Cowan T.M."/>
            <person name="Smanski M.J."/>
            <person name="Chevrette M.G."/>
            <person name="De Carvalho L.P.S."/>
            <person name="Shen B."/>
        </authorList>
    </citation>
    <scope>NUCLEOTIDE SEQUENCE [LARGE SCALE GENOMIC DNA]</scope>
    <source>
        <strain evidence="8 9">NPDC046838</strain>
    </source>
</reference>
<feature type="domain" description="Response regulatory" evidence="7">
    <location>
        <begin position="3"/>
        <end position="119"/>
    </location>
</feature>
<dbReference type="PROSITE" id="PS50043">
    <property type="entry name" value="HTH_LUXR_2"/>
    <property type="match status" value="1"/>
</dbReference>
<keyword evidence="4" id="KW-0804">Transcription</keyword>
<evidence type="ECO:0000256" key="1">
    <source>
        <dbReference type="ARBA" id="ARBA00022553"/>
    </source>
</evidence>
<dbReference type="RefSeq" id="WP_359346024.1">
    <property type="nucleotide sequence ID" value="NZ_JBEYXV010000003.1"/>
</dbReference>
<evidence type="ECO:0000259" key="7">
    <source>
        <dbReference type="PROSITE" id="PS50110"/>
    </source>
</evidence>
<dbReference type="InterPro" id="IPR011006">
    <property type="entry name" value="CheY-like_superfamily"/>
</dbReference>
<feature type="modified residue" description="4-aspartylphosphate" evidence="5">
    <location>
        <position position="54"/>
    </location>
</feature>
<dbReference type="SUPFAM" id="SSF46894">
    <property type="entry name" value="C-terminal effector domain of the bipartite response regulators"/>
    <property type="match status" value="1"/>
</dbReference>
<dbReference type="PROSITE" id="PS50110">
    <property type="entry name" value="RESPONSE_REGULATORY"/>
    <property type="match status" value="1"/>
</dbReference>
<dbReference type="InterPro" id="IPR016032">
    <property type="entry name" value="Sig_transdc_resp-reg_C-effctor"/>
</dbReference>
<dbReference type="InterPro" id="IPR000792">
    <property type="entry name" value="Tscrpt_reg_LuxR_C"/>
</dbReference>
<accession>A0ABV3BHH3</accession>
<evidence type="ECO:0000256" key="4">
    <source>
        <dbReference type="ARBA" id="ARBA00023163"/>
    </source>
</evidence>
<dbReference type="Proteomes" id="UP001551176">
    <property type="component" value="Unassembled WGS sequence"/>
</dbReference>
<evidence type="ECO:0000313" key="9">
    <source>
        <dbReference type="Proteomes" id="UP001551176"/>
    </source>
</evidence>
<comment type="caution">
    <text evidence="8">The sequence shown here is derived from an EMBL/GenBank/DDBJ whole genome shotgun (WGS) entry which is preliminary data.</text>
</comment>
<dbReference type="Pfam" id="PF00196">
    <property type="entry name" value="GerE"/>
    <property type="match status" value="1"/>
</dbReference>
<dbReference type="PANTHER" id="PTHR43214">
    <property type="entry name" value="TWO-COMPONENT RESPONSE REGULATOR"/>
    <property type="match status" value="1"/>
</dbReference>
<sequence length="234" mass="23890">MIRTLVVEDQRTLADALEIAIGAQPDIECVGAVGTVEQALPLVAAHSPDVVLMDIHLPGADGIEGTRRIRAAHPGTRVLLLTADTDPGQLVAATAAGAAGFLAKDGAFPSVLAAIRAPAEGPMYVEESTLGILVAALGSSAGRTAPPRDGGWARPGGPRAGLTAREREVLGLMGRGLGPRAIAERLVVSPHTARGHVKRVMAKLGAHSQLEAVVIAAKSGLLRVPTDQDAPPAP</sequence>
<dbReference type="EMBL" id="JBEYXV010000003">
    <property type="protein sequence ID" value="MEU6820464.1"/>
    <property type="molecule type" value="Genomic_DNA"/>
</dbReference>
<dbReference type="InterPro" id="IPR039420">
    <property type="entry name" value="WalR-like"/>
</dbReference>
<dbReference type="SUPFAM" id="SSF52172">
    <property type="entry name" value="CheY-like"/>
    <property type="match status" value="1"/>
</dbReference>
<name>A0ABV3BHH3_9ACTN</name>
<keyword evidence="1 5" id="KW-0597">Phosphoprotein</keyword>
<gene>
    <name evidence="8" type="ORF">ABZ921_07530</name>
</gene>
<evidence type="ECO:0000256" key="3">
    <source>
        <dbReference type="ARBA" id="ARBA00023125"/>
    </source>
</evidence>
<dbReference type="Pfam" id="PF00072">
    <property type="entry name" value="Response_reg"/>
    <property type="match status" value="1"/>
</dbReference>
<dbReference type="Gene3D" id="3.40.50.2300">
    <property type="match status" value="1"/>
</dbReference>
<evidence type="ECO:0000256" key="5">
    <source>
        <dbReference type="PROSITE-ProRule" id="PRU00169"/>
    </source>
</evidence>
<dbReference type="InterPro" id="IPR058245">
    <property type="entry name" value="NreC/VraR/RcsB-like_REC"/>
</dbReference>
<evidence type="ECO:0000259" key="6">
    <source>
        <dbReference type="PROSITE" id="PS50043"/>
    </source>
</evidence>
<keyword evidence="2" id="KW-0805">Transcription regulation</keyword>
<dbReference type="SMART" id="SM00448">
    <property type="entry name" value="REC"/>
    <property type="match status" value="1"/>
</dbReference>
<dbReference type="PRINTS" id="PR00038">
    <property type="entry name" value="HTHLUXR"/>
</dbReference>